<dbReference type="STRING" id="1005945.SAMN05216561_12517"/>
<proteinExistence type="predicted"/>
<reference evidence="2 3" key="1">
    <citation type="submission" date="2016-10" db="EMBL/GenBank/DDBJ databases">
        <authorList>
            <person name="de Groot N.N."/>
        </authorList>
    </citation>
    <scope>NUCLEOTIDE SEQUENCE [LARGE SCALE GENOMIC DNA]</scope>
    <source>
        <strain evidence="2 3">CGMCC 1.11156</strain>
    </source>
</reference>
<protein>
    <submittedName>
        <fullName evidence="2">Glyoxalase/Bleomycin resistance protein/Dioxygenase superfamily protein</fullName>
    </submittedName>
</protein>
<evidence type="ECO:0000259" key="1">
    <source>
        <dbReference type="PROSITE" id="PS51819"/>
    </source>
</evidence>
<dbReference type="Proteomes" id="UP000198649">
    <property type="component" value="Unassembled WGS sequence"/>
</dbReference>
<feature type="domain" description="VOC" evidence="1">
    <location>
        <begin position="5"/>
        <end position="125"/>
    </location>
</feature>
<keyword evidence="3" id="KW-1185">Reference proteome</keyword>
<dbReference type="PROSITE" id="PS51819">
    <property type="entry name" value="VOC"/>
    <property type="match status" value="1"/>
</dbReference>
<gene>
    <name evidence="2" type="ORF">SAMN05216561_12517</name>
</gene>
<organism evidence="2 3">
    <name type="scientific">Nocardioides psychrotolerans</name>
    <dbReference type="NCBI Taxonomy" id="1005945"/>
    <lineage>
        <taxon>Bacteria</taxon>
        <taxon>Bacillati</taxon>
        <taxon>Actinomycetota</taxon>
        <taxon>Actinomycetes</taxon>
        <taxon>Propionibacteriales</taxon>
        <taxon>Nocardioidaceae</taxon>
        <taxon>Nocardioides</taxon>
    </lineage>
</organism>
<dbReference type="SUPFAM" id="SSF54593">
    <property type="entry name" value="Glyoxalase/Bleomycin resistance protein/Dihydroxybiphenyl dioxygenase"/>
    <property type="match status" value="1"/>
</dbReference>
<dbReference type="RefSeq" id="WP_091117243.1">
    <property type="nucleotide sequence ID" value="NZ_BKAF01000035.1"/>
</dbReference>
<dbReference type="InterPro" id="IPR004360">
    <property type="entry name" value="Glyas_Fos-R_dOase_dom"/>
</dbReference>
<dbReference type="Gene3D" id="3.10.180.10">
    <property type="entry name" value="2,3-Dihydroxybiphenyl 1,2-Dioxygenase, domain 1"/>
    <property type="match status" value="1"/>
</dbReference>
<evidence type="ECO:0000313" key="3">
    <source>
        <dbReference type="Proteomes" id="UP000198649"/>
    </source>
</evidence>
<dbReference type="Pfam" id="PF00903">
    <property type="entry name" value="Glyoxalase"/>
    <property type="match status" value="1"/>
</dbReference>
<dbReference type="CDD" id="cd06587">
    <property type="entry name" value="VOC"/>
    <property type="match status" value="1"/>
</dbReference>
<dbReference type="GO" id="GO:0051213">
    <property type="term" value="F:dioxygenase activity"/>
    <property type="evidence" value="ECO:0007669"/>
    <property type="project" value="UniProtKB-KW"/>
</dbReference>
<dbReference type="InterPro" id="IPR037523">
    <property type="entry name" value="VOC_core"/>
</dbReference>
<dbReference type="EMBL" id="FOQG01000025">
    <property type="protein sequence ID" value="SFJ32779.1"/>
    <property type="molecule type" value="Genomic_DNA"/>
</dbReference>
<dbReference type="OrthoDB" id="9804907at2"/>
<accession>A0A1I3QGU1</accession>
<keyword evidence="2" id="KW-0560">Oxidoreductase</keyword>
<evidence type="ECO:0000313" key="2">
    <source>
        <dbReference type="EMBL" id="SFJ32779.1"/>
    </source>
</evidence>
<keyword evidence="2" id="KW-0223">Dioxygenase</keyword>
<dbReference type="InterPro" id="IPR029068">
    <property type="entry name" value="Glyas_Bleomycin-R_OHBP_Dase"/>
</dbReference>
<name>A0A1I3QGU1_9ACTN</name>
<sequence>MLNDSLVIANVPASDLERARSFYADVLGLTPATENPGGLMYTTNGGTTFCLYQTDYAGQASHTIAQWHVTDVPDEVRSLRDKGLEFEQYDIPGATWDGDVATIEGMGNAAWFKDSEGNIMCIDDAKTG</sequence>
<dbReference type="AlphaFoldDB" id="A0A1I3QGU1"/>